<reference evidence="1" key="1">
    <citation type="journal article" date="2021" name="IMA Fungus">
        <title>Genomic characterization of three marine fungi, including Emericellopsis atlantica sp. nov. with signatures of a generalist lifestyle and marine biomass degradation.</title>
        <authorList>
            <person name="Hagestad O.C."/>
            <person name="Hou L."/>
            <person name="Andersen J.H."/>
            <person name="Hansen E.H."/>
            <person name="Altermark B."/>
            <person name="Li C."/>
            <person name="Kuhnert E."/>
            <person name="Cox R.J."/>
            <person name="Crous P.W."/>
            <person name="Spatafora J.W."/>
            <person name="Lail K."/>
            <person name="Amirebrahimi M."/>
            <person name="Lipzen A."/>
            <person name="Pangilinan J."/>
            <person name="Andreopoulos W."/>
            <person name="Hayes R.D."/>
            <person name="Ng V."/>
            <person name="Grigoriev I.V."/>
            <person name="Jackson S.A."/>
            <person name="Sutton T.D.S."/>
            <person name="Dobson A.D.W."/>
            <person name="Rama T."/>
        </authorList>
    </citation>
    <scope>NUCLEOTIDE SEQUENCE</scope>
    <source>
        <strain evidence="1">TRa3180A</strain>
    </source>
</reference>
<dbReference type="OrthoDB" id="3559470at2759"/>
<name>A0A9P8CET4_9HELO</name>
<dbReference type="EMBL" id="MU253905">
    <property type="protein sequence ID" value="KAG9244439.1"/>
    <property type="molecule type" value="Genomic_DNA"/>
</dbReference>
<gene>
    <name evidence="1" type="ORF">BJ878DRAFT_69184</name>
</gene>
<organism evidence="1 2">
    <name type="scientific">Calycina marina</name>
    <dbReference type="NCBI Taxonomy" id="1763456"/>
    <lineage>
        <taxon>Eukaryota</taxon>
        <taxon>Fungi</taxon>
        <taxon>Dikarya</taxon>
        <taxon>Ascomycota</taxon>
        <taxon>Pezizomycotina</taxon>
        <taxon>Leotiomycetes</taxon>
        <taxon>Helotiales</taxon>
        <taxon>Pezizellaceae</taxon>
        <taxon>Calycina</taxon>
    </lineage>
</organism>
<accession>A0A9P8CET4</accession>
<proteinExistence type="predicted"/>
<sequence length="311" mass="35722">MPPNRDEHGIDRNLSYQTLERAENEDYIPELESPLAEYPPQRYQYYLACPFAKHNRQRYQAVSNACTERWGYADIGRLIEHIKRDHSLEFGCSRCKKRFSTATKSTIEIVKNNHNCNPRDLNAEDPEWMDDKQESNLKDWKCKGSSKLDDSGKWSLVYRCLFPDDYIIPSAYYDYMYPSHLSTTPTTADSLFNQQQYNHSVRADPSILTPRQVPTAYHDTTKDYMGTTEADAAAFNVNDGQHNDGYAYKWSIPQGTDSGYVSLPTQYSNEDDTQRDSVQPLHEALYGIGGVAAQDCPFLYSEEHEDLESGL</sequence>
<dbReference type="PANTHER" id="PTHR38166">
    <property type="entry name" value="C2H2-TYPE DOMAIN-CONTAINING PROTEIN-RELATED"/>
    <property type="match status" value="1"/>
</dbReference>
<evidence type="ECO:0000313" key="2">
    <source>
        <dbReference type="Proteomes" id="UP000887226"/>
    </source>
</evidence>
<evidence type="ECO:0008006" key="3">
    <source>
        <dbReference type="Google" id="ProtNLM"/>
    </source>
</evidence>
<dbReference type="AlphaFoldDB" id="A0A9P8CET4"/>
<dbReference type="PANTHER" id="PTHR38166:SF1">
    <property type="entry name" value="C2H2-TYPE DOMAIN-CONTAINING PROTEIN"/>
    <property type="match status" value="1"/>
</dbReference>
<protein>
    <recommendedName>
        <fullName evidence="3">C2H2-type domain-containing protein</fullName>
    </recommendedName>
</protein>
<keyword evidence="2" id="KW-1185">Reference proteome</keyword>
<dbReference type="Proteomes" id="UP000887226">
    <property type="component" value="Unassembled WGS sequence"/>
</dbReference>
<comment type="caution">
    <text evidence="1">The sequence shown here is derived from an EMBL/GenBank/DDBJ whole genome shotgun (WGS) entry which is preliminary data.</text>
</comment>
<evidence type="ECO:0000313" key="1">
    <source>
        <dbReference type="EMBL" id="KAG9244439.1"/>
    </source>
</evidence>